<dbReference type="VEuPathDB" id="FungiDB:FGRAMPH1_01G26947"/>
<reference evidence="2 3" key="2">
    <citation type="journal article" date="2010" name="Nature">
        <title>Comparative genomics reveals mobile pathogenicity chromosomes in Fusarium.</title>
        <authorList>
            <person name="Ma L.J."/>
            <person name="van der Does H.C."/>
            <person name="Borkovich K.A."/>
            <person name="Coleman J.J."/>
            <person name="Daboussi M.J."/>
            <person name="Di Pietro A."/>
            <person name="Dufresne M."/>
            <person name="Freitag M."/>
            <person name="Grabherr M."/>
            <person name="Henrissat B."/>
            <person name="Houterman P.M."/>
            <person name="Kang S."/>
            <person name="Shim W.B."/>
            <person name="Woloshuk C."/>
            <person name="Xie X."/>
            <person name="Xu J.R."/>
            <person name="Antoniw J."/>
            <person name="Baker S.E."/>
            <person name="Bluhm B.H."/>
            <person name="Breakspear A."/>
            <person name="Brown D.W."/>
            <person name="Butchko R.A."/>
            <person name="Chapman S."/>
            <person name="Coulson R."/>
            <person name="Coutinho P.M."/>
            <person name="Danchin E.G."/>
            <person name="Diener A."/>
            <person name="Gale L.R."/>
            <person name="Gardiner D.M."/>
            <person name="Goff S."/>
            <person name="Hammond-Kosack K.E."/>
            <person name="Hilburn K."/>
            <person name="Hua-Van A."/>
            <person name="Jonkers W."/>
            <person name="Kazan K."/>
            <person name="Kodira C.D."/>
            <person name="Koehrsen M."/>
            <person name="Kumar L."/>
            <person name="Lee Y.H."/>
            <person name="Li L."/>
            <person name="Manners J.M."/>
            <person name="Miranda-Saavedra D."/>
            <person name="Mukherjee M."/>
            <person name="Park G."/>
            <person name="Park J."/>
            <person name="Park S.Y."/>
            <person name="Proctor R.H."/>
            <person name="Regev A."/>
            <person name="Ruiz-Roldan M.C."/>
            <person name="Sain D."/>
            <person name="Sakthikumar S."/>
            <person name="Sykes S."/>
            <person name="Schwartz D.C."/>
            <person name="Turgeon B.G."/>
            <person name="Wapinski I."/>
            <person name="Yoder O."/>
            <person name="Young S."/>
            <person name="Zeng Q."/>
            <person name="Zhou S."/>
            <person name="Galagan J."/>
            <person name="Cuomo C.A."/>
            <person name="Kistler H.C."/>
            <person name="Rep M."/>
        </authorList>
    </citation>
    <scope>GENOME REANNOTATION</scope>
    <source>
        <strain evidence="3">ATCC MYA-4620 / CBS 123657 / FGSC 9075 / NRRL 31084 / PH-1</strain>
        <strain evidence="2">PH-1 / ATCC MYA-4620 / FGSC 9075 / NRRL 31084</strain>
    </source>
</reference>
<organism evidence="1 3">
    <name type="scientific">Gibberella zeae (strain ATCC MYA-4620 / CBS 123657 / FGSC 9075 / NRRL 31084 / PH-1)</name>
    <name type="common">Wheat head blight fungus</name>
    <name type="synonym">Fusarium graminearum</name>
    <dbReference type="NCBI Taxonomy" id="229533"/>
    <lineage>
        <taxon>Eukaryota</taxon>
        <taxon>Fungi</taxon>
        <taxon>Dikarya</taxon>
        <taxon>Ascomycota</taxon>
        <taxon>Pezizomycotina</taxon>
        <taxon>Sordariomycetes</taxon>
        <taxon>Hypocreomycetidae</taxon>
        <taxon>Hypocreales</taxon>
        <taxon>Nectriaceae</taxon>
        <taxon>Fusarium</taxon>
    </lineage>
</organism>
<protein>
    <submittedName>
        <fullName evidence="1">Chromosome 4, complete genome</fullName>
    </submittedName>
</protein>
<proteinExistence type="predicted"/>
<sequence>MASLHRWRLKVLAWDHVIFWNELLCNNTLPVGVRAHRLSLTDRSVHPEGQGISPASAYEVCSREREVPGYPVYHVQAIIYLDRSSFSYTIREGGNDRYSLDLRASSPSERESIVRLGVLKTEFHDHGQGARPGRCHCKLMQGSYEADGNRINVPQGTWSNSYVAGQC</sequence>
<dbReference type="EMBL" id="HG970335">
    <property type="protein sequence ID" value="CEF83278.1"/>
    <property type="molecule type" value="Genomic_DNA"/>
</dbReference>
<keyword evidence="3" id="KW-1185">Reference proteome</keyword>
<dbReference type="EnsemblFungi" id="CEF83278">
    <property type="protein sequence ID" value="CEF83278"/>
    <property type="gene ID" value="FGRRES_13599"/>
</dbReference>
<reference evidence="1 3" key="3">
    <citation type="journal article" date="2015" name="BMC Genomics">
        <title>The completed genome sequence of the pathogenic ascomycete fungus Fusarium graminearum.</title>
        <authorList>
            <person name="King R."/>
            <person name="Urban M."/>
            <person name="Hammond-Kosack M.C."/>
            <person name="Hassani-Pak K."/>
            <person name="Hammond-Kosack K.E."/>
        </authorList>
    </citation>
    <scope>NUCLEOTIDE SEQUENCE [LARGE SCALE GENOMIC DNA]</scope>
    <source>
        <strain evidence="3">ATCC MYA-4620 / CBS 123657 / FGSC 9075 / NRRL 31084 / PH-1</strain>
        <strain evidence="1">PH-1</strain>
    </source>
</reference>
<reference evidence="2" key="4">
    <citation type="submission" date="2017-01" db="UniProtKB">
        <authorList>
            <consortium name="EnsemblFungi"/>
        </authorList>
    </citation>
    <scope>IDENTIFICATION</scope>
    <source>
        <strain evidence="2">PH-1 / ATCC MYA-4620 / FGSC 9075 / NRRL 31084</strain>
    </source>
</reference>
<evidence type="ECO:0000313" key="3">
    <source>
        <dbReference type="Proteomes" id="UP000070720"/>
    </source>
</evidence>
<name>I1S9R8_GIBZE</name>
<evidence type="ECO:0000313" key="2">
    <source>
        <dbReference type="EnsemblFungi" id="CEF83278"/>
    </source>
</evidence>
<accession>A0A098DQX8</accession>
<dbReference type="AlphaFoldDB" id="I1S9R8"/>
<dbReference type="InParanoid" id="I1S9R8"/>
<accession>I1S9R8</accession>
<gene>
    <name evidence="1" type="ORF">FGRAMPH1_01T26947</name>
</gene>
<dbReference type="RefSeq" id="XP_011328225.1">
    <property type="nucleotide sequence ID" value="XM_011329923.1"/>
</dbReference>
<dbReference type="KEGG" id="fgr:FGSG_13599"/>
<evidence type="ECO:0000313" key="1">
    <source>
        <dbReference type="EMBL" id="CEF83278.1"/>
    </source>
</evidence>
<dbReference type="HOGENOM" id="CLU_1594697_0_0_1"/>
<dbReference type="Proteomes" id="UP000070720">
    <property type="component" value="Chromosome 4"/>
</dbReference>
<reference evidence="2 3" key="1">
    <citation type="journal article" date="2007" name="Science">
        <title>The Fusarium graminearum genome reveals a link between localized polymorphism and pathogen specialization.</title>
        <authorList>
            <person name="Cuomo C.A."/>
            <person name="Gueldener U."/>
            <person name="Xu J.-R."/>
            <person name="Trail F."/>
            <person name="Turgeon B.G."/>
            <person name="Di Pietro A."/>
            <person name="Walton J.D."/>
            <person name="Ma L.-J."/>
            <person name="Baker S.E."/>
            <person name="Rep M."/>
            <person name="Adam G."/>
            <person name="Antoniw J."/>
            <person name="Baldwin T."/>
            <person name="Calvo S.E."/>
            <person name="Chang Y.-L."/>
            <person name="DeCaprio D."/>
            <person name="Gale L.R."/>
            <person name="Gnerre S."/>
            <person name="Goswami R.S."/>
            <person name="Hammond-Kosack K."/>
            <person name="Harris L.J."/>
            <person name="Hilburn K."/>
            <person name="Kennell J.C."/>
            <person name="Kroken S."/>
            <person name="Magnuson J.K."/>
            <person name="Mannhaupt G."/>
            <person name="Mauceli E.W."/>
            <person name="Mewes H.-W."/>
            <person name="Mitterbauer R."/>
            <person name="Muehlbauer G."/>
            <person name="Muensterkoetter M."/>
            <person name="Nelson D."/>
            <person name="O'Donnell K."/>
            <person name="Ouellet T."/>
            <person name="Qi W."/>
            <person name="Quesneville H."/>
            <person name="Roncero M.I.G."/>
            <person name="Seong K.-Y."/>
            <person name="Tetko I.V."/>
            <person name="Urban M."/>
            <person name="Waalwijk C."/>
            <person name="Ward T.J."/>
            <person name="Yao J."/>
            <person name="Birren B.W."/>
            <person name="Kistler H.C."/>
        </authorList>
    </citation>
    <scope>NUCLEOTIDE SEQUENCE [LARGE SCALE GENOMIC DNA]</scope>
    <source>
        <strain evidence="3">ATCC MYA-4620 / CBS 123657 / FGSC 9075 / NRRL 31084 / PH-1</strain>
        <strain evidence="2">PH-1 / ATCC MYA-4620 / FGSC 9075 / NRRL 31084</strain>
    </source>
</reference>